<evidence type="ECO:0000259" key="3">
    <source>
        <dbReference type="Pfam" id="PF00535"/>
    </source>
</evidence>
<dbReference type="CDD" id="cd04186">
    <property type="entry name" value="GT_2_like_c"/>
    <property type="match status" value="1"/>
</dbReference>
<keyword evidence="1" id="KW-0997">Cell inner membrane</keyword>
<dbReference type="SUPFAM" id="SSF53335">
    <property type="entry name" value="S-adenosyl-L-methionine-dependent methyltransferases"/>
    <property type="match status" value="1"/>
</dbReference>
<keyword evidence="6" id="KW-1185">Reference proteome</keyword>
<dbReference type="Pfam" id="PF00535">
    <property type="entry name" value="Glycos_transf_2"/>
    <property type="match status" value="2"/>
</dbReference>
<protein>
    <submittedName>
        <fullName evidence="5">Glycosyltransferase</fullName>
    </submittedName>
</protein>
<feature type="domain" description="Glycosyltransferase 2-like" evidence="3">
    <location>
        <begin position="947"/>
        <end position="1107"/>
    </location>
</feature>
<dbReference type="Gene3D" id="3.90.550.10">
    <property type="entry name" value="Spore Coat Polysaccharide Biosynthesis Protein SpsA, Chain A"/>
    <property type="match status" value="2"/>
</dbReference>
<dbReference type="Proteomes" id="UP000651852">
    <property type="component" value="Unassembled WGS sequence"/>
</dbReference>
<evidence type="ECO:0000313" key="6">
    <source>
        <dbReference type="Proteomes" id="UP000651852"/>
    </source>
</evidence>
<dbReference type="InterPro" id="IPR029063">
    <property type="entry name" value="SAM-dependent_MTases_sf"/>
</dbReference>
<keyword evidence="2" id="KW-0175">Coiled coil</keyword>
<accession>A0ABR7AWE0</accession>
<dbReference type="SUPFAM" id="SSF53448">
    <property type="entry name" value="Nucleotide-diphospho-sugar transferases"/>
    <property type="match status" value="2"/>
</dbReference>
<keyword evidence="1" id="KW-1003">Cell membrane</keyword>
<comment type="caution">
    <text evidence="5">The sequence shown here is derived from an EMBL/GenBank/DDBJ whole genome shotgun (WGS) entry which is preliminary data.</text>
</comment>
<gene>
    <name evidence="5" type="ORF">H8S59_05530</name>
</gene>
<dbReference type="RefSeq" id="WP_187520756.1">
    <property type="nucleotide sequence ID" value="NZ_JACONW010000015.1"/>
</dbReference>
<feature type="coiled-coil region" evidence="2">
    <location>
        <begin position="725"/>
        <end position="780"/>
    </location>
</feature>
<dbReference type="InterPro" id="IPR029044">
    <property type="entry name" value="Nucleotide-diphossugar_trans"/>
</dbReference>
<name>A0ABR7AWE0_9PSED</name>
<dbReference type="Pfam" id="PF08242">
    <property type="entry name" value="Methyltransf_12"/>
    <property type="match status" value="1"/>
</dbReference>
<keyword evidence="1" id="KW-0472">Membrane</keyword>
<dbReference type="InterPro" id="IPR001173">
    <property type="entry name" value="Glyco_trans_2-like"/>
</dbReference>
<feature type="domain" description="Methyltransferase type 12" evidence="4">
    <location>
        <begin position="88"/>
        <end position="186"/>
    </location>
</feature>
<evidence type="ECO:0000259" key="4">
    <source>
        <dbReference type="Pfam" id="PF08242"/>
    </source>
</evidence>
<dbReference type="CDD" id="cd04184">
    <property type="entry name" value="GT2_RfbC_Mx_like"/>
    <property type="match status" value="1"/>
</dbReference>
<reference evidence="5 6" key="1">
    <citation type="submission" date="2020-08" db="EMBL/GenBank/DDBJ databases">
        <title>Putative novel bacterial strains isolated from necrotic wheat leaf tissues caused by Xanthomonas translucens.</title>
        <authorList>
            <person name="Tambong J.T."/>
        </authorList>
    </citation>
    <scope>NUCLEOTIDE SEQUENCE [LARGE SCALE GENOMIC DNA]</scope>
    <source>
        <strain evidence="5 6">DOAB 1069</strain>
    </source>
</reference>
<evidence type="ECO:0000256" key="1">
    <source>
        <dbReference type="ARBA" id="ARBA00022519"/>
    </source>
</evidence>
<feature type="domain" description="Glycosyltransferase 2-like" evidence="3">
    <location>
        <begin position="1205"/>
        <end position="1330"/>
    </location>
</feature>
<dbReference type="InterPro" id="IPR013217">
    <property type="entry name" value="Methyltransf_12"/>
</dbReference>
<organism evidence="5 6">
    <name type="scientific">Pseudomonas folii</name>
    <dbReference type="NCBI Taxonomy" id="2762593"/>
    <lineage>
        <taxon>Bacteria</taxon>
        <taxon>Pseudomonadati</taxon>
        <taxon>Pseudomonadota</taxon>
        <taxon>Gammaproteobacteria</taxon>
        <taxon>Pseudomonadales</taxon>
        <taxon>Pseudomonadaceae</taxon>
        <taxon>Pseudomonas</taxon>
    </lineage>
</organism>
<dbReference type="CDD" id="cd02440">
    <property type="entry name" value="AdoMet_MTases"/>
    <property type="match status" value="1"/>
</dbReference>
<dbReference type="Gene3D" id="3.40.50.150">
    <property type="entry name" value="Vaccinia Virus protein VP39"/>
    <property type="match status" value="1"/>
</dbReference>
<proteinExistence type="predicted"/>
<dbReference type="EMBL" id="JACONW010000015">
    <property type="protein sequence ID" value="MBC3949224.1"/>
    <property type="molecule type" value="Genomic_DNA"/>
</dbReference>
<dbReference type="PANTHER" id="PTHR43179">
    <property type="entry name" value="RHAMNOSYLTRANSFERASE WBBL"/>
    <property type="match status" value="1"/>
</dbReference>
<dbReference type="PANTHER" id="PTHR43179:SF7">
    <property type="entry name" value="RHAMNOSYLTRANSFERASE WBBL"/>
    <property type="match status" value="1"/>
</dbReference>
<sequence>MFDLEQQGYALDESTKVWGRPNFAGIAYSDGDASEVKLAKIIREANDVSVLSQELSQHCTDWATLYHLSSSRGNILRPFESYLGGSTLEIGAGCGAISRYLGECGGQVLSLEGSPRRAKMAASRTRDLDNVVVLAERFDDFKTEHKFDVITLIGVLEYASMFSSAEDPALGMLQRIRSLLKPGGHLFIAIENQLGLKYFAGAPEDHLGVPMYGIEGRYIKGQPKTFGRLEIAALIKKAGFSRTDFLSPSPDYKLPNSITTERGLASKSFDASALAWQNVKKDPQLPAETFFKLEQAWPVVIDNGLGMDMANSFLISAALDDKPALPAEILAFHYSTGRKPAYCKESSFVETASGIEVQYSRIQRASAEKETGEFRYILPERASYIRGHVLSGDFLKVAATPDWTIQDFGEFLKRYVDCLQALLLEQGIDTPLDNVSQILPGYFLDAVPQNIVIQEDQTPALIDIEWEMTSGLPLGHLLMRALLLLIASATPEVTSSVPYSRRQFIIEIFGSGGLQVTSTELDGYIATEAQFQEQVTGRSAETFLNWAPDEPINQKKQSGRADMQAKIYYSDEHGNFSEESTEAIKIAPGVQTISFDFPDFEQVPKHIRIDPVDTRISFSINHMRLLSNGQVVWTWSGRLDELRNTSGLLQLARPDCSGFLLSMDDDPSFQLPVDLTNLQTNAQFALELEIVLHTDERVAQELKLDSQIAPQEIMHEPLQLLLGINKKLNHLLTDKEARLKEAAEEIEACREHNDQALKMQEELNLKATQLEQALQKKIMEDQVLSISETHLGQLNDKEVHIQNLISDHARQLAEKDTHIHNLNLQAIAWHSSLSFKITRPLRSAARALRMAKRATTLLRSIVQRNGGLSNALKKALKTLRSGGISELKARILNSRIGYGQTATANNLDETPEEGYAAWVRAFDTLTNEDRDKARTDIAQWHNAPLISILMPVYNPPLEMLEEAVKSVQTQLYTNWQLCIADDASTNPQVKACLKRLSKTDKRINVVYREKNGHICNATNSTLDIAKGEYVALMDNDDLLPEHALYWIARTVVENPGVALIYSDEDKIDVHGNRSAPYFKTDWNMYLFRSHNMISHLGAYRRDLVEQVGRFRLGMEGSQDYDLALRCVEKVKDEQIVHIPRVLYHWRIHAGSTALSPGEKPYAQLAGQKALDEHLQRIGVAGNTELLDFGMYRVHYDLPPAEPLVSLIIPTRNAHGLVKQCIDSIVQKTAYKNYEIILVDNGSDEVESLNYFSELDQQSNIRVIRDDGPFNYSALNNRAVAVANGELIGLVNNDIEVINAEWLGEMVSLALQPGAGAVGARLWYPDDTLQHGGIIMGPLTLAGHAHKHMPRGHHGYFGRASLIQGMSAVTAACLVVRKAVFQEVGGLNENELKIAFNDVDLCLKIKGAGYQNIWTPNADLYHHESATRGVEDTPDKRERFMSEVHYMQQKWKDIIAWDPVYNPNLSFETEDFGIASVPRISRV</sequence>
<evidence type="ECO:0000313" key="5">
    <source>
        <dbReference type="EMBL" id="MBC3949224.1"/>
    </source>
</evidence>
<evidence type="ECO:0000256" key="2">
    <source>
        <dbReference type="SAM" id="Coils"/>
    </source>
</evidence>